<name>A0A1I7XH05_HETBA</name>
<dbReference type="Proteomes" id="UP000095283">
    <property type="component" value="Unplaced"/>
</dbReference>
<organism evidence="2 3">
    <name type="scientific">Heterorhabditis bacteriophora</name>
    <name type="common">Entomopathogenic nematode worm</name>
    <dbReference type="NCBI Taxonomy" id="37862"/>
    <lineage>
        <taxon>Eukaryota</taxon>
        <taxon>Metazoa</taxon>
        <taxon>Ecdysozoa</taxon>
        <taxon>Nematoda</taxon>
        <taxon>Chromadorea</taxon>
        <taxon>Rhabditida</taxon>
        <taxon>Rhabditina</taxon>
        <taxon>Rhabditomorpha</taxon>
        <taxon>Strongyloidea</taxon>
        <taxon>Heterorhabditidae</taxon>
        <taxon>Heterorhabditis</taxon>
    </lineage>
</organism>
<dbReference type="InterPro" id="IPR051158">
    <property type="entry name" value="Metallophosphoesterase_sf"/>
</dbReference>
<dbReference type="PANTHER" id="PTHR31302:SF30">
    <property type="entry name" value="CALCINEURIN-LIKE PHOSPHOESTERASE DOMAIN-CONTAINING PROTEIN"/>
    <property type="match status" value="1"/>
</dbReference>
<protein>
    <submittedName>
        <fullName evidence="3">Metallophos domain-containing protein</fullName>
    </submittedName>
</protein>
<accession>A0A1I7XH05</accession>
<feature type="domain" description="Calcineurin-like phosphoesterase" evidence="1">
    <location>
        <begin position="296"/>
        <end position="489"/>
    </location>
</feature>
<proteinExistence type="predicted"/>
<dbReference type="PANTHER" id="PTHR31302">
    <property type="entry name" value="TRANSMEMBRANE PROTEIN WITH METALLOPHOSPHOESTERASE DOMAIN-RELATED"/>
    <property type="match status" value="1"/>
</dbReference>
<evidence type="ECO:0000313" key="3">
    <source>
        <dbReference type="WBParaSite" id="Hba_17032"/>
    </source>
</evidence>
<dbReference type="AlphaFoldDB" id="A0A1I7XH05"/>
<sequence length="546" mass="62587">MYIFQDVVLVVETNERQTFVSSLVSVLINKLQSFWKLSNTYNTNDERWSQRQDDINSKNNKSHYSFEKLRFSIIKLLLLVSSKEIAASDITHLGKKENWRQEFVGKGTAKTMLSDFYENEVYYKYYYNRVLHIVFCIICIVDVSDYAKEIMMCCVLQQAELELCSPQLITECLQNSFKFISGWSSRAIGPKWLLFDITTICAGLWTNLLGFVSGFYLVNLLIGPLNRFGPFRFLISSLSELKFVYNILYDRKSQVKFSFTATLIMSFLMWYGCDKVVVKEIILPVQNLSVTSGSLKLAVVSDIHAGASVYREQVSKVVDKILGLDVDAVTIVGDMVDGPVSSLKDRVDPFWQVSRRFPTYFVTGNHEYYYGNVMEWIDLYRQNGINVLQNRLVHFLYKYLSIMLLYIIIVDRCIFSHTVLRGVCLAGVNDISSGKMGIKDHYMNVSVAFSDCPKGATRILLSHNPASVKDISEDDLQTIDLILSGSTHENASNVGDLDYYTYKSIGMLVFATLQSDVCLHMCFLDFYSNKYVHRNYGVYCFVLTDF</sequence>
<dbReference type="InterPro" id="IPR004843">
    <property type="entry name" value="Calcineurin-like_PHP"/>
</dbReference>
<reference evidence="3" key="1">
    <citation type="submission" date="2016-11" db="UniProtKB">
        <authorList>
            <consortium name="WormBaseParasite"/>
        </authorList>
    </citation>
    <scope>IDENTIFICATION</scope>
</reference>
<dbReference type="GO" id="GO:0016787">
    <property type="term" value="F:hydrolase activity"/>
    <property type="evidence" value="ECO:0007669"/>
    <property type="project" value="InterPro"/>
</dbReference>
<dbReference type="InterPro" id="IPR029052">
    <property type="entry name" value="Metallo-depent_PP-like"/>
</dbReference>
<evidence type="ECO:0000259" key="1">
    <source>
        <dbReference type="Pfam" id="PF00149"/>
    </source>
</evidence>
<dbReference type="WBParaSite" id="Hba_17032">
    <property type="protein sequence ID" value="Hba_17032"/>
    <property type="gene ID" value="Hba_17032"/>
</dbReference>
<dbReference type="SUPFAM" id="SSF56300">
    <property type="entry name" value="Metallo-dependent phosphatases"/>
    <property type="match status" value="1"/>
</dbReference>
<dbReference type="Pfam" id="PF00149">
    <property type="entry name" value="Metallophos"/>
    <property type="match status" value="1"/>
</dbReference>
<keyword evidence="2" id="KW-1185">Reference proteome</keyword>
<dbReference type="Gene3D" id="3.60.21.10">
    <property type="match status" value="1"/>
</dbReference>
<evidence type="ECO:0000313" key="2">
    <source>
        <dbReference type="Proteomes" id="UP000095283"/>
    </source>
</evidence>